<dbReference type="OrthoDB" id="9807019at2"/>
<comment type="domain">
    <text evidence="8">Domain I is involved in oligomerization and binding regulators, domain II is flexibile and of varying length in different bacteria, domain III forms the AAA+ region, while domain IV binds dsDNA.</text>
</comment>
<protein>
    <recommendedName>
        <fullName evidence="8 9">Chromosomal replication initiator protein DnaA</fullName>
    </recommendedName>
</protein>
<dbReference type="RefSeq" id="WP_132871027.1">
    <property type="nucleotide sequence ID" value="NZ_JBLJBI010000044.1"/>
</dbReference>
<dbReference type="InterPro" id="IPR027417">
    <property type="entry name" value="P-loop_NTPase"/>
</dbReference>
<evidence type="ECO:0000256" key="7">
    <source>
        <dbReference type="ARBA" id="ARBA00023125"/>
    </source>
</evidence>
<comment type="subcellular location">
    <subcellularLocation>
        <location evidence="8">Cytoplasm</location>
    </subcellularLocation>
</comment>
<dbReference type="FunFam" id="3.40.50.300:FF:000668">
    <property type="entry name" value="Chromosomal replication initiator protein DnaA"/>
    <property type="match status" value="1"/>
</dbReference>
<keyword evidence="2 8" id="KW-0963">Cytoplasm</keyword>
<dbReference type="SMART" id="SM00760">
    <property type="entry name" value="Bac_DnaA_C"/>
    <property type="match status" value="1"/>
</dbReference>
<dbReference type="Pfam" id="PF22688">
    <property type="entry name" value="Hda_lid"/>
    <property type="match status" value="1"/>
</dbReference>
<keyword evidence="6 8" id="KW-0446">Lipid-binding</keyword>
<evidence type="ECO:0000256" key="2">
    <source>
        <dbReference type="ARBA" id="ARBA00022490"/>
    </source>
</evidence>
<dbReference type="Gene3D" id="1.10.1750.10">
    <property type="match status" value="1"/>
</dbReference>
<dbReference type="NCBIfam" id="TIGR00362">
    <property type="entry name" value="DnaA"/>
    <property type="match status" value="1"/>
</dbReference>
<dbReference type="InterPro" id="IPR001957">
    <property type="entry name" value="Chromosome_initiator_DnaA"/>
</dbReference>
<dbReference type="InterPro" id="IPR024633">
    <property type="entry name" value="DnaA_N_dom"/>
</dbReference>
<dbReference type="Pfam" id="PF08299">
    <property type="entry name" value="Bac_DnaA_C"/>
    <property type="match status" value="1"/>
</dbReference>
<evidence type="ECO:0000256" key="10">
    <source>
        <dbReference type="RuleBase" id="RU000577"/>
    </source>
</evidence>
<dbReference type="Proteomes" id="UP000294614">
    <property type="component" value="Unassembled WGS sequence"/>
</dbReference>
<dbReference type="Pfam" id="PF00308">
    <property type="entry name" value="Bac_DnaA"/>
    <property type="match status" value="1"/>
</dbReference>
<keyword evidence="7 8" id="KW-0238">DNA-binding</keyword>
<keyword evidence="4 8" id="KW-0547">Nucleotide-binding</keyword>
<feature type="binding site" evidence="8">
    <location>
        <position position="152"/>
    </location>
    <ligand>
        <name>ATP</name>
        <dbReference type="ChEBI" id="CHEBI:30616"/>
    </ligand>
</feature>
<evidence type="ECO:0000256" key="6">
    <source>
        <dbReference type="ARBA" id="ARBA00023121"/>
    </source>
</evidence>
<feature type="region of interest" description="Domain IV, binds dsDNA" evidence="8">
    <location>
        <begin position="326"/>
        <end position="445"/>
    </location>
</feature>
<keyword evidence="15" id="KW-1185">Reference proteome</keyword>
<comment type="similarity">
    <text evidence="1 8 11">Belongs to the DnaA family.</text>
</comment>
<dbReference type="EMBL" id="SMGG01000003">
    <property type="protein sequence ID" value="TCK61604.1"/>
    <property type="molecule type" value="Genomic_DNA"/>
</dbReference>
<evidence type="ECO:0000256" key="1">
    <source>
        <dbReference type="ARBA" id="ARBA00006583"/>
    </source>
</evidence>
<dbReference type="GO" id="GO:0003688">
    <property type="term" value="F:DNA replication origin binding"/>
    <property type="evidence" value="ECO:0007669"/>
    <property type="project" value="UniProtKB-UniRule"/>
</dbReference>
<organism evidence="14 15">
    <name type="scientific">Seleniivibrio woodruffii</name>
    <dbReference type="NCBI Taxonomy" id="1078050"/>
    <lineage>
        <taxon>Bacteria</taxon>
        <taxon>Pseudomonadati</taxon>
        <taxon>Deferribacterota</taxon>
        <taxon>Deferribacteres</taxon>
        <taxon>Deferribacterales</taxon>
        <taxon>Geovibrionaceae</taxon>
        <taxon>Seleniivibrio</taxon>
    </lineage>
</organism>
<proteinExistence type="inferred from homology"/>
<evidence type="ECO:0000256" key="9">
    <source>
        <dbReference type="NCBIfam" id="TIGR00362"/>
    </source>
</evidence>
<dbReference type="GO" id="GO:0005524">
    <property type="term" value="F:ATP binding"/>
    <property type="evidence" value="ECO:0007669"/>
    <property type="project" value="UniProtKB-UniRule"/>
</dbReference>
<dbReference type="InterPro" id="IPR010921">
    <property type="entry name" value="Trp_repressor/repl_initiator"/>
</dbReference>
<dbReference type="InterPro" id="IPR038454">
    <property type="entry name" value="DnaA_N_sf"/>
</dbReference>
<feature type="domain" description="Chromosomal replication initiator DnaA C-terminal" evidence="13">
    <location>
        <begin position="353"/>
        <end position="422"/>
    </location>
</feature>
<dbReference type="SUPFAM" id="SSF52540">
    <property type="entry name" value="P-loop containing nucleoside triphosphate hydrolases"/>
    <property type="match status" value="1"/>
</dbReference>
<dbReference type="HAMAP" id="MF_00377">
    <property type="entry name" value="DnaA_bact"/>
    <property type="match status" value="1"/>
</dbReference>
<evidence type="ECO:0000256" key="4">
    <source>
        <dbReference type="ARBA" id="ARBA00022741"/>
    </source>
</evidence>
<dbReference type="PANTHER" id="PTHR30050:SF2">
    <property type="entry name" value="CHROMOSOMAL REPLICATION INITIATOR PROTEIN DNAA"/>
    <property type="match status" value="1"/>
</dbReference>
<dbReference type="GO" id="GO:0006270">
    <property type="term" value="P:DNA replication initiation"/>
    <property type="evidence" value="ECO:0007669"/>
    <property type="project" value="UniProtKB-UniRule"/>
</dbReference>
<evidence type="ECO:0000256" key="5">
    <source>
        <dbReference type="ARBA" id="ARBA00022840"/>
    </source>
</evidence>
<sequence length="445" mass="50833">MDESGIWEEVLKYLRKELSEQEVKVWLEPLSVVELRGDMITLAAPNKFYKKWAEDKYLGQIKKVFKENLAIEADVSVIVGAEKKQAQAEVSSVPSGAVVSVPKNGGTNLNKEYIFENFVAGSSNEFAYSACQAVSEGQFMQYNPLFIYGGVGLGKTHMMQAVGNRILEKFPKMKVLYCTSETFTNEMINAIRMKKMDEFQNKYRNIDLILFDDVQFLSGKQRSTEEFFNTFNALYDNQKQIIITSDKTPAELPEMEDRLKSRFSWGLIADIQPPSVEEKTAILIKRAEFMGLPMPHEVAFFMAENLVTENIRELIGSLVRLSAFSSFHKRKVTIDLARQALEKFLVKKDRVVTSENIIDAVSAYFNVKMADMKSKKRTKSISMPRQVAMYLLREKLNLSLQEVGQMFGGRDHSTVLHAVKSISDKYKESREVQLIITTIERELYS</sequence>
<gene>
    <name evidence="8" type="primary">dnaA</name>
    <name evidence="14" type="ORF">C8D98_0106</name>
</gene>
<dbReference type="SMART" id="SM00382">
    <property type="entry name" value="AAA"/>
    <property type="match status" value="1"/>
</dbReference>
<comment type="caution">
    <text evidence="8">Lacks conserved residue(s) required for the propagation of feature annotation.</text>
</comment>
<dbReference type="Gene3D" id="3.40.50.300">
    <property type="entry name" value="P-loop containing nucleotide triphosphate hydrolases"/>
    <property type="match status" value="1"/>
</dbReference>
<comment type="subunit">
    <text evidence="8">Oligomerizes as a right-handed, spiral filament on DNA at oriC.</text>
</comment>
<feature type="binding site" evidence="8">
    <location>
        <position position="154"/>
    </location>
    <ligand>
        <name>ATP</name>
        <dbReference type="ChEBI" id="CHEBI:30616"/>
    </ligand>
</feature>
<comment type="caution">
    <text evidence="14">The sequence shown here is derived from an EMBL/GenBank/DDBJ whole genome shotgun (WGS) entry which is preliminary data.</text>
</comment>
<dbReference type="AlphaFoldDB" id="A0A4R1KB06"/>
<accession>A0A4R1KB06</accession>
<dbReference type="CDD" id="cd06571">
    <property type="entry name" value="Bac_DnaA_C"/>
    <property type="match status" value="1"/>
</dbReference>
<keyword evidence="3 8" id="KW-0235">DNA replication</keyword>
<comment type="function">
    <text evidence="8 10">Plays an essential role in the initiation and regulation of chromosomal replication. ATP-DnaA binds to the origin of replication (oriC) to initiate formation of the DNA replication initiation complex once per cell cycle. Binds the DnaA box (a 9 base pair repeat at the origin) and separates the double-stranded (ds)DNA. Forms a right-handed helical filament on oriC DNA; dsDNA binds to the exterior of the filament while single-stranded (ss)DNA is stabiized in the filament's interior. The ATP-DnaA-oriC complex binds and stabilizes one strand of the AT-rich DNA unwinding element (DUE), permitting loading of DNA polymerase. After initiation quickly degrades to an ADP-DnaA complex that is not apt for DNA replication. Binds acidic phospholipids.</text>
</comment>
<dbReference type="CDD" id="cd00009">
    <property type="entry name" value="AAA"/>
    <property type="match status" value="1"/>
</dbReference>
<evidence type="ECO:0000313" key="15">
    <source>
        <dbReference type="Proteomes" id="UP000294614"/>
    </source>
</evidence>
<reference evidence="14 15" key="1">
    <citation type="submission" date="2019-03" db="EMBL/GenBank/DDBJ databases">
        <title>Genomic Encyclopedia of Type Strains, Phase IV (KMG-IV): sequencing the most valuable type-strain genomes for metagenomic binning, comparative biology and taxonomic classification.</title>
        <authorList>
            <person name="Goeker M."/>
        </authorList>
    </citation>
    <scope>NUCLEOTIDE SEQUENCE [LARGE SCALE GENOMIC DNA]</scope>
    <source>
        <strain evidence="14 15">DSM 24984</strain>
    </source>
</reference>
<evidence type="ECO:0000259" key="13">
    <source>
        <dbReference type="SMART" id="SM00760"/>
    </source>
</evidence>
<name>A0A4R1KB06_9BACT</name>
<dbReference type="PRINTS" id="PR00051">
    <property type="entry name" value="DNAA"/>
</dbReference>
<evidence type="ECO:0000313" key="14">
    <source>
        <dbReference type="EMBL" id="TCK61604.1"/>
    </source>
</evidence>
<evidence type="ECO:0000259" key="12">
    <source>
        <dbReference type="SMART" id="SM00382"/>
    </source>
</evidence>
<keyword evidence="5 8" id="KW-0067">ATP-binding</keyword>
<evidence type="ECO:0000256" key="8">
    <source>
        <dbReference type="HAMAP-Rule" id="MF_00377"/>
    </source>
</evidence>
<dbReference type="GO" id="GO:0006275">
    <property type="term" value="P:regulation of DNA replication"/>
    <property type="evidence" value="ECO:0007669"/>
    <property type="project" value="UniProtKB-UniRule"/>
</dbReference>
<dbReference type="GO" id="GO:0005737">
    <property type="term" value="C:cytoplasm"/>
    <property type="evidence" value="ECO:0007669"/>
    <property type="project" value="UniProtKB-SubCell"/>
</dbReference>
<feature type="region of interest" description="Domain I, interacts with DnaA modulators" evidence="8">
    <location>
        <begin position="1"/>
        <end position="86"/>
    </location>
</feature>
<dbReference type="Gene3D" id="3.30.300.180">
    <property type="match status" value="1"/>
</dbReference>
<dbReference type="InterPro" id="IPR055199">
    <property type="entry name" value="Hda_lid"/>
</dbReference>
<dbReference type="PANTHER" id="PTHR30050">
    <property type="entry name" value="CHROMOSOMAL REPLICATION INITIATOR PROTEIN DNAA"/>
    <property type="match status" value="1"/>
</dbReference>
<dbReference type="GO" id="GO:0008289">
    <property type="term" value="F:lipid binding"/>
    <property type="evidence" value="ECO:0007669"/>
    <property type="project" value="UniProtKB-KW"/>
</dbReference>
<feature type="domain" description="AAA+ ATPase" evidence="12">
    <location>
        <begin position="141"/>
        <end position="269"/>
    </location>
</feature>
<dbReference type="SUPFAM" id="SSF48295">
    <property type="entry name" value="TrpR-like"/>
    <property type="match status" value="1"/>
</dbReference>
<dbReference type="InterPro" id="IPR003593">
    <property type="entry name" value="AAA+_ATPase"/>
</dbReference>
<feature type="binding site" evidence="8">
    <location>
        <position position="155"/>
    </location>
    <ligand>
        <name>ATP</name>
        <dbReference type="ChEBI" id="CHEBI:30616"/>
    </ligand>
</feature>
<dbReference type="Gene3D" id="1.10.8.60">
    <property type="match status" value="1"/>
</dbReference>
<feature type="binding site" evidence="8">
    <location>
        <position position="156"/>
    </location>
    <ligand>
        <name>ATP</name>
        <dbReference type="ChEBI" id="CHEBI:30616"/>
    </ligand>
</feature>
<evidence type="ECO:0000256" key="3">
    <source>
        <dbReference type="ARBA" id="ARBA00022705"/>
    </source>
</evidence>
<evidence type="ECO:0000256" key="11">
    <source>
        <dbReference type="RuleBase" id="RU004227"/>
    </source>
</evidence>
<dbReference type="InterPro" id="IPR013159">
    <property type="entry name" value="DnaA_C"/>
</dbReference>
<dbReference type="Pfam" id="PF11638">
    <property type="entry name" value="DnaA_N"/>
    <property type="match status" value="1"/>
</dbReference>
<dbReference type="GO" id="GO:0005886">
    <property type="term" value="C:plasma membrane"/>
    <property type="evidence" value="ECO:0007669"/>
    <property type="project" value="TreeGrafter"/>
</dbReference>
<dbReference type="InterPro" id="IPR013317">
    <property type="entry name" value="DnaA_dom"/>
</dbReference>
<dbReference type="InterPro" id="IPR020591">
    <property type="entry name" value="Chromosome_initiator_DnaA-like"/>
</dbReference>